<dbReference type="SUPFAM" id="SSF56672">
    <property type="entry name" value="DNA/RNA polymerases"/>
    <property type="match status" value="1"/>
</dbReference>
<dbReference type="Pfam" id="PF02023">
    <property type="entry name" value="SCAN"/>
    <property type="match status" value="1"/>
</dbReference>
<keyword evidence="4" id="KW-0548">Nucleotidyltransferase</keyword>
<dbReference type="Gene3D" id="3.30.420.10">
    <property type="entry name" value="Ribonuclease H-like superfamily/Ribonuclease H"/>
    <property type="match status" value="1"/>
</dbReference>
<dbReference type="Gene3D" id="3.10.10.10">
    <property type="entry name" value="HIV Type 1 Reverse Transcriptase, subunit A, domain 1"/>
    <property type="match status" value="1"/>
</dbReference>
<dbReference type="GO" id="GO:0015074">
    <property type="term" value="P:DNA integration"/>
    <property type="evidence" value="ECO:0007669"/>
    <property type="project" value="InterPro"/>
</dbReference>
<dbReference type="GO" id="GO:0008270">
    <property type="term" value="F:zinc ion binding"/>
    <property type="evidence" value="ECO:0007669"/>
    <property type="project" value="InterPro"/>
</dbReference>
<dbReference type="PROSITE" id="PS50878">
    <property type="entry name" value="RT_POL"/>
    <property type="match status" value="1"/>
</dbReference>
<dbReference type="InterPro" id="IPR038269">
    <property type="entry name" value="SCAN_sf"/>
</dbReference>
<dbReference type="EC" id="3.1.26.4" evidence="2"/>
<evidence type="ECO:0000259" key="12">
    <source>
        <dbReference type="PROSITE" id="PS50994"/>
    </source>
</evidence>
<dbReference type="Pfam" id="PF00665">
    <property type="entry name" value="rve"/>
    <property type="match status" value="1"/>
</dbReference>
<evidence type="ECO:0000256" key="10">
    <source>
        <dbReference type="SAM" id="Coils"/>
    </source>
</evidence>
<evidence type="ECO:0000256" key="7">
    <source>
        <dbReference type="ARBA" id="ARBA00022801"/>
    </source>
</evidence>
<dbReference type="Pfam" id="PF22938">
    <property type="entry name" value="Integrase_p58_C"/>
    <property type="match status" value="1"/>
</dbReference>
<keyword evidence="6" id="KW-0255">Endonuclease</keyword>
<organism evidence="13 14">
    <name type="scientific">Cyprinus carpio</name>
    <name type="common">Common carp</name>
    <dbReference type="NCBI Taxonomy" id="7962"/>
    <lineage>
        <taxon>Eukaryota</taxon>
        <taxon>Metazoa</taxon>
        <taxon>Chordata</taxon>
        <taxon>Craniata</taxon>
        <taxon>Vertebrata</taxon>
        <taxon>Euteleostomi</taxon>
        <taxon>Actinopterygii</taxon>
        <taxon>Neopterygii</taxon>
        <taxon>Teleostei</taxon>
        <taxon>Ostariophysi</taxon>
        <taxon>Cypriniformes</taxon>
        <taxon>Cyprinidae</taxon>
        <taxon>Cyprininae</taxon>
        <taxon>Cyprinus</taxon>
    </lineage>
</organism>
<dbReference type="Ensembl" id="ENSCCRT00020061271.1">
    <property type="protein sequence ID" value="ENSCCRP00020055633.1"/>
    <property type="gene ID" value="ENSCCRG00020026136.1"/>
</dbReference>
<evidence type="ECO:0000256" key="6">
    <source>
        <dbReference type="ARBA" id="ARBA00022759"/>
    </source>
</evidence>
<dbReference type="Gene3D" id="1.10.4020.10">
    <property type="entry name" value="DNA breaking-rejoining enzymes"/>
    <property type="match status" value="1"/>
</dbReference>
<dbReference type="InterPro" id="IPR000477">
    <property type="entry name" value="RT_dom"/>
</dbReference>
<dbReference type="Pfam" id="PF00078">
    <property type="entry name" value="RVT_1"/>
    <property type="match status" value="1"/>
</dbReference>
<evidence type="ECO:0000313" key="13">
    <source>
        <dbReference type="Ensembl" id="ENSCCRP00020055633.1"/>
    </source>
</evidence>
<proteinExistence type="inferred from homology"/>
<dbReference type="InterPro" id="IPR003309">
    <property type="entry name" value="SCAN_dom"/>
</dbReference>
<dbReference type="Gene3D" id="4.10.60.10">
    <property type="entry name" value="Zinc finger, CCHC-type"/>
    <property type="match status" value="1"/>
</dbReference>
<dbReference type="Gene3D" id="1.10.340.70">
    <property type="match status" value="1"/>
</dbReference>
<evidence type="ECO:0000256" key="8">
    <source>
        <dbReference type="ARBA" id="ARBA00022918"/>
    </source>
</evidence>
<keyword evidence="10" id="KW-0175">Coiled coil</keyword>
<dbReference type="PANTHER" id="PTHR37984">
    <property type="entry name" value="PROTEIN CBG26694"/>
    <property type="match status" value="1"/>
</dbReference>
<evidence type="ECO:0000256" key="4">
    <source>
        <dbReference type="ARBA" id="ARBA00022695"/>
    </source>
</evidence>
<accession>A0A8C2FFB7</accession>
<name>A0A8C2FFB7_CYPCA</name>
<evidence type="ECO:0000256" key="2">
    <source>
        <dbReference type="ARBA" id="ARBA00012180"/>
    </source>
</evidence>
<feature type="coiled-coil region" evidence="10">
    <location>
        <begin position="81"/>
        <end position="125"/>
    </location>
</feature>
<dbReference type="InterPro" id="IPR041588">
    <property type="entry name" value="Integrase_H2C2"/>
</dbReference>
<feature type="domain" description="Integrase catalytic" evidence="12">
    <location>
        <begin position="749"/>
        <end position="907"/>
    </location>
</feature>
<dbReference type="InterPro" id="IPR001584">
    <property type="entry name" value="Integrase_cat-core"/>
</dbReference>
<keyword evidence="5" id="KW-0540">Nuclease</keyword>
<dbReference type="GO" id="GO:0003964">
    <property type="term" value="F:RNA-directed DNA polymerase activity"/>
    <property type="evidence" value="ECO:0007669"/>
    <property type="project" value="UniProtKB-KW"/>
</dbReference>
<dbReference type="PANTHER" id="PTHR37984:SF5">
    <property type="entry name" value="PROTEIN NYNRIN-LIKE"/>
    <property type="match status" value="1"/>
</dbReference>
<dbReference type="Gene3D" id="3.30.70.270">
    <property type="match status" value="2"/>
</dbReference>
<dbReference type="GO" id="GO:0004523">
    <property type="term" value="F:RNA-DNA hybrid ribonuclease activity"/>
    <property type="evidence" value="ECO:0007669"/>
    <property type="project" value="UniProtKB-EC"/>
</dbReference>
<dbReference type="CDD" id="cd09274">
    <property type="entry name" value="RNase_HI_RT_Ty3"/>
    <property type="match status" value="1"/>
</dbReference>
<evidence type="ECO:0000256" key="5">
    <source>
        <dbReference type="ARBA" id="ARBA00022722"/>
    </source>
</evidence>
<evidence type="ECO:0000259" key="11">
    <source>
        <dbReference type="PROSITE" id="PS50878"/>
    </source>
</evidence>
<dbReference type="FunFam" id="3.30.70.270:FF:000020">
    <property type="entry name" value="Transposon Tf2-6 polyprotein-like Protein"/>
    <property type="match status" value="1"/>
</dbReference>
<sequence>MFELTNFIANPTQAELFQINRVDLMKIAAHYKVAFRNTQSKRELQLLLVDSLHKQGVFGDEEKLVDYPEADEGSSDLALQVKKLELQAKEHDRVLFKEREEWEREKERRRERERHELELKRLEMEQACRLKEIELKARERGAADVSDFDVGRNIRMVPPFREQEVDKFFALFERVAINLKWPKTFWPMLLQCVLVGKAQEAYSSLSVEESLDYDEVKAAVLRIYELVPEAYRQKFRNHRKTNETYVEFVREKESMFDRWCASMKVKTYEELRELILLEEFKNCLPERVETYLNEQKVLKCSAAAALADEYVLTHKTVFGTVQNPGSNSRRLRRILDRAPREDKVAENSIKSVSSPVCFYCKKHGHIIAECKVLKKKNSVPKPVGLLTSLLQLEGLESLASQADMCKEQGYVPFIMDGFVSLVGNANSRKPVRVLRDTGAAQSFILEGILPLSDESSIGSSVLVQGFEMGFVNVPLHKIEIETSLVTGRVVVGVRPCLPVRDVTFILGNDLAGGKVFASPEVTNVPLSCDTPDELAQKYPEVFPSCAVTRAISQRLKDKSFKSEDEWKFDLNNTFLSNSDSGETTCSNTVDGLDIAIKKRDEHSMELDKLSLSREQLIVEQRKDEKMSSLFEAVVPVEQLECVSQGYFVEDGVLMRKWRPSNAAAADEWQIVKQVVVPSSYRPEILRLAHDGPFAGHLGVNKTYDRVIRHFFWPGLKKDVANYCRSCHVCQKIGKPNQNIPPAPLYPIPAIGEPFERVMVDCVGPLPRTKSGNQYLLTIMCTSTRFPEAIPLRKITAPVIIKSLIKFFSLFGLPRTIQSDQGTNFMSRVFKQALDQLHIQHCTSSCYHPESQGALERFHQTLKSMLRAFCLEFQKDWDDGVPMVMFAVREVVQESLGFSPAELVFGHTVRGPLKLIKDHWTNDPRSNNVLDYVSEFRLKLHRACELAIENLKMSQHRMKTRFDRGAKLRSFSPGDKVLVLLPVPGSALQARYHGPYQVKEKVSELDYVIMTSDRKKKTRLCHINMLKPYFERQPDLSGPKSAVLIVSPTDSPVIKEQALSSADLPADGALSSAEPLTCPLFSDTSDSAAVLTTLEDDVDFPSTELVAGRLRNSEIIQDLDSFLSHLTVIERSDVINVIQTYGNLFSDVPSRTSLIEHDIDVGDSMPIKQHAYRVNPEKRAQLQKEVTFMLENNIAEPSFSPWSSPCLLVKKSDGLFRFCTDFRRVNSVTKPDSYPLPRMEDCVDRVGNAAFVTKIDLLKGYWQVPLSDRAKEISAFVTPDHFLHYTVMAFGLRNAPATFQRLVNRVIDGMHNIEAYLDDLVIYSASWSEHVKQLHVLFSRLSDANLTVNLAKCEFGRATVTYLGKIVGGGQVRPVESKVEAITHFPVPTTRRELRRFLGMVGYYRNFCVNFSVVASPLTDLLSPKVPFKWTEPCQMSFEKIKALLINSPILFAPDFSSPFLLAVDASDTGAGAVLLQRDQTGVEHPVCYFSRKFNKHQQRYSTIEKEALALVLALQHFDVYVGSVSYPLIIYTDHNPLVFLTRMKNNNQRLMRWSLFLQTFELDIRHIRGKDNVIADALSRV</sequence>
<evidence type="ECO:0000256" key="1">
    <source>
        <dbReference type="ARBA" id="ARBA00010879"/>
    </source>
</evidence>
<dbReference type="InterPro" id="IPR043128">
    <property type="entry name" value="Rev_trsase/Diguanyl_cyclase"/>
</dbReference>
<dbReference type="PROSITE" id="PS50994">
    <property type="entry name" value="INTEGRASE"/>
    <property type="match status" value="1"/>
</dbReference>
<dbReference type="InterPro" id="IPR054465">
    <property type="entry name" value="Integrase_p58-like_C"/>
</dbReference>
<dbReference type="InterPro" id="IPR050951">
    <property type="entry name" value="Retrovirus_Pol_polyprotein"/>
</dbReference>
<dbReference type="CDD" id="cd01647">
    <property type="entry name" value="RT_LTR"/>
    <property type="match status" value="1"/>
</dbReference>
<dbReference type="SUPFAM" id="SSF47353">
    <property type="entry name" value="Retrovirus capsid dimerization domain-like"/>
    <property type="match status" value="1"/>
</dbReference>
<comment type="similarity">
    <text evidence="1">Belongs to the beta type-B retroviral polymerase family. HERV class-II K(HML-2) pol subfamily.</text>
</comment>
<dbReference type="Pfam" id="PF17917">
    <property type="entry name" value="RT_RNaseH"/>
    <property type="match status" value="1"/>
</dbReference>
<dbReference type="SUPFAM" id="SSF53098">
    <property type="entry name" value="Ribonuclease H-like"/>
    <property type="match status" value="1"/>
</dbReference>
<reference evidence="13" key="1">
    <citation type="submission" date="2025-08" db="UniProtKB">
        <authorList>
            <consortium name="Ensembl"/>
        </authorList>
    </citation>
    <scope>IDENTIFICATION</scope>
</reference>
<dbReference type="InterPro" id="IPR036397">
    <property type="entry name" value="RNaseH_sf"/>
</dbReference>
<evidence type="ECO:0000313" key="14">
    <source>
        <dbReference type="Proteomes" id="UP000694701"/>
    </source>
</evidence>
<dbReference type="SUPFAM" id="SSF57756">
    <property type="entry name" value="Retrovirus zinc finger-like domains"/>
    <property type="match status" value="1"/>
</dbReference>
<dbReference type="Proteomes" id="UP000694701">
    <property type="component" value="Unplaced"/>
</dbReference>
<dbReference type="FunFam" id="3.10.20.370:FF:000001">
    <property type="entry name" value="Retrovirus-related Pol polyprotein from transposon 17.6-like protein"/>
    <property type="match status" value="1"/>
</dbReference>
<dbReference type="InterPro" id="IPR012337">
    <property type="entry name" value="RNaseH-like_sf"/>
</dbReference>
<dbReference type="Pfam" id="PF17921">
    <property type="entry name" value="Integrase_H2C2"/>
    <property type="match status" value="1"/>
</dbReference>
<dbReference type="InterPro" id="IPR041373">
    <property type="entry name" value="RT_RNaseH"/>
</dbReference>
<dbReference type="GO" id="GO:0003676">
    <property type="term" value="F:nucleic acid binding"/>
    <property type="evidence" value="ECO:0007669"/>
    <property type="project" value="InterPro"/>
</dbReference>
<evidence type="ECO:0000256" key="9">
    <source>
        <dbReference type="ARBA" id="ARBA00039658"/>
    </source>
</evidence>
<feature type="domain" description="Reverse transcriptase" evidence="11">
    <location>
        <begin position="1189"/>
        <end position="1366"/>
    </location>
</feature>
<evidence type="ECO:0000256" key="3">
    <source>
        <dbReference type="ARBA" id="ARBA00022679"/>
    </source>
</evidence>
<dbReference type="FunFam" id="3.30.420.10:FF:000032">
    <property type="entry name" value="Retrovirus-related Pol polyprotein from transposon 297-like Protein"/>
    <property type="match status" value="1"/>
</dbReference>
<protein>
    <recommendedName>
        <fullName evidence="9">Gypsy retrotransposon integrase-like protein 1</fullName>
        <ecNumber evidence="2">3.1.26.4</ecNumber>
    </recommendedName>
</protein>
<dbReference type="InterPro" id="IPR036875">
    <property type="entry name" value="Znf_CCHC_sf"/>
</dbReference>
<keyword evidence="8" id="KW-0695">RNA-directed DNA polymerase</keyword>
<dbReference type="Gene3D" id="3.10.20.370">
    <property type="match status" value="1"/>
</dbReference>
<keyword evidence="3" id="KW-0808">Transferase</keyword>
<keyword evidence="7" id="KW-0378">Hydrolase</keyword>
<dbReference type="FunFam" id="1.10.340.70:FF:000001">
    <property type="entry name" value="Retrovirus-related Pol polyprotein from transposon gypsy-like Protein"/>
    <property type="match status" value="1"/>
</dbReference>
<dbReference type="InterPro" id="IPR043502">
    <property type="entry name" value="DNA/RNA_pol_sf"/>
</dbReference>